<sequence>MDGGFKLKELKNIGRPLRLGDLKKGKKPKDIGGDRQEKATSTHRSSAKCESLWKC</sequence>
<proteinExistence type="predicted"/>
<feature type="region of interest" description="Disordered" evidence="1">
    <location>
        <begin position="16"/>
        <end position="55"/>
    </location>
</feature>
<dbReference type="EnsemblMetazoa" id="RPRC009224-RA">
    <property type="protein sequence ID" value="RPRC009224-PA"/>
    <property type="gene ID" value="RPRC009224"/>
</dbReference>
<feature type="compositionally biased region" description="Basic and acidic residues" evidence="1">
    <location>
        <begin position="16"/>
        <end position="40"/>
    </location>
</feature>
<dbReference type="Proteomes" id="UP000015103">
    <property type="component" value="Unassembled WGS sequence"/>
</dbReference>
<reference evidence="2" key="1">
    <citation type="submission" date="2015-05" db="UniProtKB">
        <authorList>
            <consortium name="EnsemblMetazoa"/>
        </authorList>
    </citation>
    <scope>IDENTIFICATION</scope>
</reference>
<keyword evidence="3" id="KW-1185">Reference proteome</keyword>
<protein>
    <submittedName>
        <fullName evidence="2">Uncharacterized protein</fullName>
    </submittedName>
</protein>
<dbReference type="EMBL" id="ACPB03009772">
    <property type="status" value="NOT_ANNOTATED_CDS"/>
    <property type="molecule type" value="Genomic_DNA"/>
</dbReference>
<dbReference type="HOGENOM" id="CLU_3034870_0_0_1"/>
<evidence type="ECO:0000313" key="2">
    <source>
        <dbReference type="EnsemblMetazoa" id="RPRC009224-PA"/>
    </source>
</evidence>
<name>T1HYV4_RHOPR</name>
<evidence type="ECO:0000313" key="3">
    <source>
        <dbReference type="Proteomes" id="UP000015103"/>
    </source>
</evidence>
<accession>T1HYV4</accession>
<evidence type="ECO:0000256" key="1">
    <source>
        <dbReference type="SAM" id="MobiDB-lite"/>
    </source>
</evidence>
<organism evidence="2 3">
    <name type="scientific">Rhodnius prolixus</name>
    <name type="common">Triatomid bug</name>
    <dbReference type="NCBI Taxonomy" id="13249"/>
    <lineage>
        <taxon>Eukaryota</taxon>
        <taxon>Metazoa</taxon>
        <taxon>Ecdysozoa</taxon>
        <taxon>Arthropoda</taxon>
        <taxon>Hexapoda</taxon>
        <taxon>Insecta</taxon>
        <taxon>Pterygota</taxon>
        <taxon>Neoptera</taxon>
        <taxon>Paraneoptera</taxon>
        <taxon>Hemiptera</taxon>
        <taxon>Heteroptera</taxon>
        <taxon>Panheteroptera</taxon>
        <taxon>Cimicomorpha</taxon>
        <taxon>Reduviidae</taxon>
        <taxon>Triatominae</taxon>
        <taxon>Rhodnius</taxon>
    </lineage>
</organism>
<dbReference type="InParanoid" id="T1HYV4"/>
<dbReference type="AlphaFoldDB" id="T1HYV4"/>